<gene>
    <name evidence="12" type="ORF">CB4_03833</name>
</gene>
<keyword evidence="13" id="KW-1185">Reference proteome</keyword>
<evidence type="ECO:0000256" key="10">
    <source>
        <dbReference type="ARBA" id="ARBA00023014"/>
    </source>
</evidence>
<dbReference type="GO" id="GO:0006281">
    <property type="term" value="P:DNA repair"/>
    <property type="evidence" value="ECO:0007669"/>
    <property type="project" value="UniProtKB-KW"/>
</dbReference>
<keyword evidence="10" id="KW-0411">Iron-sulfur</keyword>
<comment type="catalytic activity">
    <reaction evidence="1">
        <text>Hydrolyzes single-stranded DNA or mismatched double-stranded DNA and polynucleotides, releasing free uracil.</text>
        <dbReference type="EC" id="3.2.2.27"/>
    </reaction>
</comment>
<keyword evidence="9" id="KW-0408">Iron</keyword>
<evidence type="ECO:0000256" key="5">
    <source>
        <dbReference type="ARBA" id="ARBA00022485"/>
    </source>
</evidence>
<name>A0A0U5BDD2_9BACL</name>
<keyword evidence="8" id="KW-0378">Hydrolase</keyword>
<dbReference type="SMART" id="SM00987">
    <property type="entry name" value="UreE_C"/>
    <property type="match status" value="1"/>
</dbReference>
<dbReference type="EC" id="3.2.2.27" evidence="3"/>
<dbReference type="PANTHER" id="PTHR33693">
    <property type="entry name" value="TYPE-5 URACIL-DNA GLYCOSYLASE"/>
    <property type="match status" value="1"/>
</dbReference>
<sequence>MKSISEGMTNFYRRLTSDGYHAEDVNPALKQVEKAARMEQMRRRILACTDCPLGECVQGRVPGTGSADTPLMIVGEGPGEDEENWGLPLVGISGSLLTLILNKAGIRREHVYFTNVVKCRVTNEKGGNRTPTLEETKECSKYLHYELELIRPKVVLALGKVSLQYFFPDMKTMSQFRGNVYEYGSIKIVPTWHPAYVIRQRGDALAKTKREVWTDLQVALQCARRSE</sequence>
<dbReference type="Proteomes" id="UP000217696">
    <property type="component" value="Chromosome"/>
</dbReference>
<evidence type="ECO:0000256" key="8">
    <source>
        <dbReference type="ARBA" id="ARBA00022801"/>
    </source>
</evidence>
<dbReference type="GO" id="GO:0051539">
    <property type="term" value="F:4 iron, 4 sulfur cluster binding"/>
    <property type="evidence" value="ECO:0007669"/>
    <property type="project" value="UniProtKB-KW"/>
</dbReference>
<dbReference type="InterPro" id="IPR005273">
    <property type="entry name" value="Ura-DNA_glyco_family4"/>
</dbReference>
<dbReference type="GO" id="GO:0004844">
    <property type="term" value="F:uracil DNA N-glycosylase activity"/>
    <property type="evidence" value="ECO:0007669"/>
    <property type="project" value="UniProtKB-EC"/>
</dbReference>
<dbReference type="InterPro" id="IPR051536">
    <property type="entry name" value="UDG_Type-4/5"/>
</dbReference>
<accession>A0A0U5BDD2</accession>
<dbReference type="PANTHER" id="PTHR33693:SF1">
    <property type="entry name" value="TYPE-4 URACIL-DNA GLYCOSYLASE"/>
    <property type="match status" value="1"/>
</dbReference>
<keyword evidence="7" id="KW-0227">DNA damage</keyword>
<evidence type="ECO:0000256" key="7">
    <source>
        <dbReference type="ARBA" id="ARBA00022763"/>
    </source>
</evidence>
<evidence type="ECO:0000256" key="4">
    <source>
        <dbReference type="ARBA" id="ARBA00019403"/>
    </source>
</evidence>
<evidence type="ECO:0000256" key="9">
    <source>
        <dbReference type="ARBA" id="ARBA00023004"/>
    </source>
</evidence>
<organism evidence="12 13">
    <name type="scientific">Aneurinibacillus soli</name>
    <dbReference type="NCBI Taxonomy" id="1500254"/>
    <lineage>
        <taxon>Bacteria</taxon>
        <taxon>Bacillati</taxon>
        <taxon>Bacillota</taxon>
        <taxon>Bacilli</taxon>
        <taxon>Bacillales</taxon>
        <taxon>Paenibacillaceae</taxon>
        <taxon>Aneurinibacillus group</taxon>
        <taxon>Aneurinibacillus</taxon>
    </lineage>
</organism>
<protein>
    <recommendedName>
        <fullName evidence="4">Type-4 uracil-DNA glycosylase</fullName>
        <ecNumber evidence="3">3.2.2.27</ecNumber>
    </recommendedName>
</protein>
<keyword evidence="5" id="KW-0004">4Fe-4S</keyword>
<dbReference type="Pfam" id="PF03167">
    <property type="entry name" value="UDG"/>
    <property type="match status" value="1"/>
</dbReference>
<dbReference type="SUPFAM" id="SSF52141">
    <property type="entry name" value="Uracil-DNA glycosylase-like"/>
    <property type="match status" value="1"/>
</dbReference>
<evidence type="ECO:0000313" key="13">
    <source>
        <dbReference type="Proteomes" id="UP000217696"/>
    </source>
</evidence>
<dbReference type="InterPro" id="IPR036895">
    <property type="entry name" value="Uracil-DNA_glycosylase-like_sf"/>
</dbReference>
<dbReference type="NCBIfam" id="TIGR00758">
    <property type="entry name" value="UDG_fam4"/>
    <property type="match status" value="1"/>
</dbReference>
<dbReference type="InterPro" id="IPR005122">
    <property type="entry name" value="Uracil-DNA_glycosylase-like"/>
</dbReference>
<dbReference type="GO" id="GO:0046872">
    <property type="term" value="F:metal ion binding"/>
    <property type="evidence" value="ECO:0007669"/>
    <property type="project" value="UniProtKB-KW"/>
</dbReference>
<evidence type="ECO:0000256" key="3">
    <source>
        <dbReference type="ARBA" id="ARBA00012030"/>
    </source>
</evidence>
<dbReference type="KEGG" id="asoc:CB4_03833"/>
<comment type="similarity">
    <text evidence="2">Belongs to the uracil-DNA glycosylase (UDG) superfamily. Type 4 (UDGa) family.</text>
</comment>
<reference evidence="12 13" key="1">
    <citation type="submission" date="2015-12" db="EMBL/GenBank/DDBJ databases">
        <title>Genome sequence of Aneurinibacillus soli.</title>
        <authorList>
            <person name="Lee J.S."/>
            <person name="Lee K.C."/>
            <person name="Kim K.K."/>
            <person name="Lee B.W."/>
        </authorList>
    </citation>
    <scope>NUCLEOTIDE SEQUENCE [LARGE SCALE GENOMIC DNA]</scope>
    <source>
        <strain evidence="12 13">CB4</strain>
    </source>
</reference>
<evidence type="ECO:0000313" key="12">
    <source>
        <dbReference type="EMBL" id="BAU29622.1"/>
    </source>
</evidence>
<dbReference type="CDD" id="cd10030">
    <property type="entry name" value="UDG-F4_TTUDGA_SPO1dp_like"/>
    <property type="match status" value="1"/>
</dbReference>
<dbReference type="AlphaFoldDB" id="A0A0U5BDD2"/>
<dbReference type="Gene3D" id="3.40.470.10">
    <property type="entry name" value="Uracil-DNA glycosylase-like domain"/>
    <property type="match status" value="1"/>
</dbReference>
<dbReference type="RefSeq" id="WP_157738066.1">
    <property type="nucleotide sequence ID" value="NZ_AP017312.1"/>
</dbReference>
<dbReference type="SMART" id="SM00986">
    <property type="entry name" value="UDG"/>
    <property type="match status" value="1"/>
</dbReference>
<keyword evidence="11" id="KW-0234">DNA repair</keyword>
<evidence type="ECO:0000256" key="2">
    <source>
        <dbReference type="ARBA" id="ARBA00006521"/>
    </source>
</evidence>
<evidence type="ECO:0000256" key="11">
    <source>
        <dbReference type="ARBA" id="ARBA00023204"/>
    </source>
</evidence>
<dbReference type="EMBL" id="AP017312">
    <property type="protein sequence ID" value="BAU29622.1"/>
    <property type="molecule type" value="Genomic_DNA"/>
</dbReference>
<proteinExistence type="inferred from homology"/>
<evidence type="ECO:0000256" key="1">
    <source>
        <dbReference type="ARBA" id="ARBA00001400"/>
    </source>
</evidence>
<keyword evidence="6" id="KW-0479">Metal-binding</keyword>
<evidence type="ECO:0000256" key="6">
    <source>
        <dbReference type="ARBA" id="ARBA00022723"/>
    </source>
</evidence>